<dbReference type="Gene3D" id="1.10.530.10">
    <property type="match status" value="1"/>
</dbReference>
<evidence type="ECO:0000313" key="4">
    <source>
        <dbReference type="Proteomes" id="UP001201273"/>
    </source>
</evidence>
<accession>A0ABS8WES5</accession>
<dbReference type="SUPFAM" id="SSF53955">
    <property type="entry name" value="Lysozyme-like"/>
    <property type="match status" value="1"/>
</dbReference>
<keyword evidence="4" id="KW-1185">Reference proteome</keyword>
<sequence>MGIIKNTKYFFLLTCVSLLAACSSSPPRNPENLCEIFQEKRDWYTAAKDMEDKWGTPLHVPMAMMYQESSFKHDAAPPMEYFLFIPTGRASSAYGYSQAKTLTWQDYTRETGNGWASRDDFADAIDFMGWFTTKTHKINGVSKWDAYRQYLNYHEGWGGYRKGSYNKKPWLIKVSKKVDQRAKQYAQQLKRCQDDLDSGWLWRTFFS</sequence>
<feature type="signal peptide" evidence="1">
    <location>
        <begin position="1"/>
        <end position="20"/>
    </location>
</feature>
<gene>
    <name evidence="3" type="ORF">K6Y31_15645</name>
</gene>
<keyword evidence="1" id="KW-0732">Signal</keyword>
<dbReference type="EMBL" id="JAIMJA010000017">
    <property type="protein sequence ID" value="MCE2596241.1"/>
    <property type="molecule type" value="Genomic_DNA"/>
</dbReference>
<dbReference type="Pfam" id="PF19489">
    <property type="entry name" value="SLT_4"/>
    <property type="match status" value="1"/>
</dbReference>
<organism evidence="3 4">
    <name type="scientific">Motilimonas cestriensis</name>
    <dbReference type="NCBI Taxonomy" id="2742685"/>
    <lineage>
        <taxon>Bacteria</taxon>
        <taxon>Pseudomonadati</taxon>
        <taxon>Pseudomonadota</taxon>
        <taxon>Gammaproteobacteria</taxon>
        <taxon>Alteromonadales</taxon>
        <taxon>Alteromonadales genera incertae sedis</taxon>
        <taxon>Motilimonas</taxon>
    </lineage>
</organism>
<name>A0ABS8WES5_9GAMM</name>
<feature type="domain" description="Transglycosylase SLT" evidence="2">
    <location>
        <begin position="11"/>
        <end position="192"/>
    </location>
</feature>
<feature type="chain" id="PRO_5046623453" description="Transglycosylase SLT domain-containing protein" evidence="1">
    <location>
        <begin position="21"/>
        <end position="207"/>
    </location>
</feature>
<evidence type="ECO:0000256" key="1">
    <source>
        <dbReference type="SAM" id="SignalP"/>
    </source>
</evidence>
<dbReference type="InterPro" id="IPR045795">
    <property type="entry name" value="SLT_4"/>
</dbReference>
<dbReference type="RefSeq" id="WP_233053888.1">
    <property type="nucleotide sequence ID" value="NZ_JAIMJA010000017.1"/>
</dbReference>
<evidence type="ECO:0000313" key="3">
    <source>
        <dbReference type="EMBL" id="MCE2596241.1"/>
    </source>
</evidence>
<dbReference type="Proteomes" id="UP001201273">
    <property type="component" value="Unassembled WGS sequence"/>
</dbReference>
<comment type="caution">
    <text evidence="3">The sequence shown here is derived from an EMBL/GenBank/DDBJ whole genome shotgun (WGS) entry which is preliminary data.</text>
</comment>
<dbReference type="InterPro" id="IPR023346">
    <property type="entry name" value="Lysozyme-like_dom_sf"/>
</dbReference>
<evidence type="ECO:0000259" key="2">
    <source>
        <dbReference type="Pfam" id="PF19489"/>
    </source>
</evidence>
<proteinExistence type="predicted"/>
<dbReference type="CDD" id="cd00442">
    <property type="entry name" value="Lyz-like"/>
    <property type="match status" value="1"/>
</dbReference>
<protein>
    <recommendedName>
        <fullName evidence="2">Transglycosylase SLT domain-containing protein</fullName>
    </recommendedName>
</protein>
<dbReference type="PROSITE" id="PS51257">
    <property type="entry name" value="PROKAR_LIPOPROTEIN"/>
    <property type="match status" value="1"/>
</dbReference>
<reference evidence="3 4" key="1">
    <citation type="journal article" date="2022" name="Environ. Microbiol. Rep.">
        <title>Eco-phylogenetic analyses reveal divergent evolution of vitamin B12 metabolism in the marine bacterial family 'Psychromonadaceae'.</title>
        <authorList>
            <person name="Jin X."/>
            <person name="Yang Y."/>
            <person name="Cao H."/>
            <person name="Gao B."/>
            <person name="Zhao Z."/>
        </authorList>
    </citation>
    <scope>NUCLEOTIDE SEQUENCE [LARGE SCALE GENOMIC DNA]</scope>
    <source>
        <strain evidence="3 4">MKS20</strain>
    </source>
</reference>